<sequence>MKVFLVFCLFAGATSFYPSLTHIQSNRISVHLFSAETSDVAIDQKEAVKVFGRLAEKYIMLDDSAGMCCYSACADCEYRLPGGGYRMADQSAARPKWIPSYTERAANDRQHTTKWSEQLFVDGPALTKEEFVTKLKALEYAPPLGGPYVGASAAALDDTSTVAHLFDILVAEGKDKLTKHRMSVRLKELADGEEGLTWAGFHKALGT</sequence>
<dbReference type="OMA" id="SAGMCCY"/>
<gene>
    <name evidence="2" type="ORF">PTTT1_LOCUS6861</name>
</gene>
<protein>
    <submittedName>
        <fullName evidence="2">Uncharacterized protein</fullName>
    </submittedName>
</protein>
<dbReference type="AlphaFoldDB" id="A0A8J9SF96"/>
<reference evidence="2" key="1">
    <citation type="submission" date="2022-02" db="EMBL/GenBank/DDBJ databases">
        <authorList>
            <person name="Giguere J D."/>
        </authorList>
    </citation>
    <scope>NUCLEOTIDE SEQUENCE</scope>
    <source>
        <strain evidence="2">CCAP 1055/1</strain>
    </source>
</reference>
<dbReference type="EMBL" id="OU594951">
    <property type="protein sequence ID" value="CAG9278419.1"/>
    <property type="molecule type" value="Genomic_DNA"/>
</dbReference>
<name>A0A8J9SF96_PHATR</name>
<evidence type="ECO:0000256" key="1">
    <source>
        <dbReference type="SAM" id="SignalP"/>
    </source>
</evidence>
<dbReference type="Proteomes" id="UP000836788">
    <property type="component" value="Chromosome 10"/>
</dbReference>
<keyword evidence="1" id="KW-0732">Signal</keyword>
<accession>A0A8J9SF96</accession>
<proteinExistence type="predicted"/>
<evidence type="ECO:0000313" key="2">
    <source>
        <dbReference type="EMBL" id="CAG9278419.1"/>
    </source>
</evidence>
<organism evidence="2">
    <name type="scientific">Phaeodactylum tricornutum</name>
    <name type="common">Diatom</name>
    <dbReference type="NCBI Taxonomy" id="2850"/>
    <lineage>
        <taxon>Eukaryota</taxon>
        <taxon>Sar</taxon>
        <taxon>Stramenopiles</taxon>
        <taxon>Ochrophyta</taxon>
        <taxon>Bacillariophyta</taxon>
        <taxon>Bacillariophyceae</taxon>
        <taxon>Bacillariophycidae</taxon>
        <taxon>Naviculales</taxon>
        <taxon>Phaeodactylaceae</taxon>
        <taxon>Phaeodactylum</taxon>
    </lineage>
</organism>
<feature type="signal peptide" evidence="1">
    <location>
        <begin position="1"/>
        <end position="15"/>
    </location>
</feature>
<feature type="chain" id="PRO_5035430143" evidence="1">
    <location>
        <begin position="16"/>
        <end position="207"/>
    </location>
</feature>